<dbReference type="GO" id="GO:0140359">
    <property type="term" value="F:ABC-type transporter activity"/>
    <property type="evidence" value="ECO:0007669"/>
    <property type="project" value="InterPro"/>
</dbReference>
<evidence type="ECO:0000256" key="1">
    <source>
        <dbReference type="ARBA" id="ARBA00004141"/>
    </source>
</evidence>
<evidence type="ECO:0000313" key="11">
    <source>
        <dbReference type="EMBL" id="EDY18338.1"/>
    </source>
</evidence>
<feature type="domain" description="FHA" evidence="9">
    <location>
        <begin position="24"/>
        <end position="73"/>
    </location>
</feature>
<evidence type="ECO:0000256" key="4">
    <source>
        <dbReference type="ARBA" id="ARBA00022741"/>
    </source>
</evidence>
<dbReference type="Proteomes" id="UP000005824">
    <property type="component" value="Unassembled WGS sequence"/>
</dbReference>
<evidence type="ECO:0000313" key="12">
    <source>
        <dbReference type="Proteomes" id="UP000005824"/>
    </source>
</evidence>
<keyword evidence="3 8" id="KW-0812">Transmembrane</keyword>
<dbReference type="GO" id="GO:0005524">
    <property type="term" value="F:ATP binding"/>
    <property type="evidence" value="ECO:0007669"/>
    <property type="project" value="UniProtKB-KW"/>
</dbReference>
<dbReference type="Gene3D" id="2.60.200.20">
    <property type="match status" value="2"/>
</dbReference>
<dbReference type="SMART" id="SM00240">
    <property type="entry name" value="FHA"/>
    <property type="match status" value="2"/>
</dbReference>
<dbReference type="InterPro" id="IPR000253">
    <property type="entry name" value="FHA_dom"/>
</dbReference>
<keyword evidence="7 8" id="KW-0472">Membrane</keyword>
<dbReference type="Pfam" id="PF00005">
    <property type="entry name" value="ABC_tran"/>
    <property type="match status" value="1"/>
</dbReference>
<reference evidence="11 12" key="1">
    <citation type="journal article" date="2011" name="J. Bacteriol.">
        <title>Genome sequence of Chthoniobacter flavus Ellin428, an aerobic heterotrophic soil bacterium.</title>
        <authorList>
            <person name="Kant R."/>
            <person name="van Passel M.W."/>
            <person name="Palva A."/>
            <person name="Lucas S."/>
            <person name="Lapidus A."/>
            <person name="Glavina Del Rio T."/>
            <person name="Dalin E."/>
            <person name="Tice H."/>
            <person name="Bruce D."/>
            <person name="Goodwin L."/>
            <person name="Pitluck S."/>
            <person name="Larimer F.W."/>
            <person name="Land M.L."/>
            <person name="Hauser L."/>
            <person name="Sangwan P."/>
            <person name="de Vos W.M."/>
            <person name="Janssen P.H."/>
            <person name="Smidt H."/>
        </authorList>
    </citation>
    <scope>NUCLEOTIDE SEQUENCE [LARGE SCALE GENOMIC DNA]</scope>
    <source>
        <strain evidence="11 12">Ellin428</strain>
    </source>
</reference>
<protein>
    <submittedName>
        <fullName evidence="11">FHA modulated ABC efflux pump with fused ATPase and integral membrane subunits</fullName>
    </submittedName>
</protein>
<name>B4D5D3_9BACT</name>
<keyword evidence="6 8" id="KW-1133">Transmembrane helix</keyword>
<evidence type="ECO:0000256" key="8">
    <source>
        <dbReference type="SAM" id="Phobius"/>
    </source>
</evidence>
<dbReference type="SMART" id="SM00382">
    <property type="entry name" value="AAA"/>
    <property type="match status" value="1"/>
</dbReference>
<gene>
    <name evidence="11" type="ORF">CfE428DRAFT_4122</name>
</gene>
<organism evidence="11 12">
    <name type="scientific">Chthoniobacter flavus Ellin428</name>
    <dbReference type="NCBI Taxonomy" id="497964"/>
    <lineage>
        <taxon>Bacteria</taxon>
        <taxon>Pseudomonadati</taxon>
        <taxon>Verrucomicrobiota</taxon>
        <taxon>Spartobacteria</taxon>
        <taxon>Chthoniobacterales</taxon>
        <taxon>Chthoniobacteraceae</taxon>
        <taxon>Chthoniobacter</taxon>
    </lineage>
</organism>
<feature type="transmembrane region" description="Helical" evidence="8">
    <location>
        <begin position="536"/>
        <end position="558"/>
    </location>
</feature>
<dbReference type="InterPro" id="IPR013525">
    <property type="entry name" value="ABC2_TM"/>
</dbReference>
<keyword evidence="4" id="KW-0547">Nucleotide-binding</keyword>
<dbReference type="InterPro" id="IPR050352">
    <property type="entry name" value="ABCG_transporters"/>
</dbReference>
<keyword evidence="2" id="KW-0813">Transport</keyword>
<dbReference type="RefSeq" id="WP_006981446.1">
    <property type="nucleotide sequence ID" value="NZ_ABVL01000013.1"/>
</dbReference>
<accession>B4D5D3</accession>
<dbReference type="InterPro" id="IPR008984">
    <property type="entry name" value="SMAD_FHA_dom_sf"/>
</dbReference>
<evidence type="ECO:0000256" key="5">
    <source>
        <dbReference type="ARBA" id="ARBA00022840"/>
    </source>
</evidence>
<evidence type="ECO:0000256" key="3">
    <source>
        <dbReference type="ARBA" id="ARBA00022692"/>
    </source>
</evidence>
<keyword evidence="12" id="KW-1185">Reference proteome</keyword>
<feature type="transmembrane region" description="Helical" evidence="8">
    <location>
        <begin position="642"/>
        <end position="662"/>
    </location>
</feature>
<comment type="caution">
    <text evidence="11">The sequence shown here is derived from an EMBL/GenBank/DDBJ whole genome shotgun (WGS) entry which is preliminary data.</text>
</comment>
<dbReference type="GO" id="GO:0016887">
    <property type="term" value="F:ATP hydrolysis activity"/>
    <property type="evidence" value="ECO:0007669"/>
    <property type="project" value="InterPro"/>
</dbReference>
<dbReference type="Gene3D" id="3.40.50.300">
    <property type="entry name" value="P-loop containing nucleotide triphosphate hydrolases"/>
    <property type="match status" value="1"/>
</dbReference>
<dbReference type="CDD" id="cd00060">
    <property type="entry name" value="FHA"/>
    <property type="match status" value="2"/>
</dbReference>
<evidence type="ECO:0000256" key="6">
    <source>
        <dbReference type="ARBA" id="ARBA00022989"/>
    </source>
</evidence>
<dbReference type="PROSITE" id="PS50006">
    <property type="entry name" value="FHA_DOMAIN"/>
    <property type="match status" value="2"/>
</dbReference>
<dbReference type="Pfam" id="PF00498">
    <property type="entry name" value="FHA"/>
    <property type="match status" value="2"/>
</dbReference>
<evidence type="ECO:0000259" key="9">
    <source>
        <dbReference type="PROSITE" id="PS50006"/>
    </source>
</evidence>
<dbReference type="eggNOG" id="COG1131">
    <property type="taxonomic scope" value="Bacteria"/>
</dbReference>
<dbReference type="InterPro" id="IPR003439">
    <property type="entry name" value="ABC_transporter-like_ATP-bd"/>
</dbReference>
<dbReference type="SUPFAM" id="SSF49879">
    <property type="entry name" value="SMAD/FHA domain"/>
    <property type="match status" value="2"/>
</dbReference>
<dbReference type="GO" id="GO:0016020">
    <property type="term" value="C:membrane"/>
    <property type="evidence" value="ECO:0007669"/>
    <property type="project" value="UniProtKB-SubCell"/>
</dbReference>
<dbReference type="PANTHER" id="PTHR48041:SF139">
    <property type="entry name" value="PROTEIN SCARLET"/>
    <property type="match status" value="1"/>
</dbReference>
<dbReference type="InterPro" id="IPR003593">
    <property type="entry name" value="AAA+_ATPase"/>
</dbReference>
<dbReference type="InParanoid" id="B4D5D3"/>
<dbReference type="AlphaFoldDB" id="B4D5D3"/>
<evidence type="ECO:0000259" key="10">
    <source>
        <dbReference type="PROSITE" id="PS50893"/>
    </source>
</evidence>
<feature type="transmembrane region" description="Helical" evidence="8">
    <location>
        <begin position="612"/>
        <end position="635"/>
    </location>
</feature>
<feature type="transmembrane region" description="Helical" evidence="8">
    <location>
        <begin position="732"/>
        <end position="751"/>
    </location>
</feature>
<dbReference type="STRING" id="497964.CfE428DRAFT_4122"/>
<feature type="domain" description="ABC transporter" evidence="10">
    <location>
        <begin position="220"/>
        <end position="450"/>
    </location>
</feature>
<dbReference type="Pfam" id="PF01061">
    <property type="entry name" value="ABC2_membrane"/>
    <property type="match status" value="1"/>
</dbReference>
<dbReference type="PROSITE" id="PS50893">
    <property type="entry name" value="ABC_TRANSPORTER_2"/>
    <property type="match status" value="1"/>
</dbReference>
<feature type="transmembrane region" description="Helical" evidence="8">
    <location>
        <begin position="578"/>
        <end position="600"/>
    </location>
</feature>
<comment type="subcellular location">
    <subcellularLocation>
        <location evidence="1">Membrane</location>
        <topology evidence="1">Multi-pass membrane protein</topology>
    </subcellularLocation>
</comment>
<dbReference type="SUPFAM" id="SSF52540">
    <property type="entry name" value="P-loop containing nucleoside triphosphate hydrolases"/>
    <property type="match status" value="1"/>
</dbReference>
<dbReference type="PROSITE" id="PS00211">
    <property type="entry name" value="ABC_TRANSPORTER_1"/>
    <property type="match status" value="1"/>
</dbReference>
<sequence length="757" mass="82410">MNGAHLAVTSGLPARVFALRAGSFVAGRAAEVDFELSHVEISRQHCRFTWDGNKCIVEDLGSVRGTRVNGHRIETPTTLNPGDQVGVGPAVIVFGLGEVPAPASKKEPPSGPAGNAQMLVFGKPADRIQVDRPMTFGRDPGTDIMLNDPGVSRRHASVAPGERGGVIVTDLNSTAGSFVNGHRFDTHELTIGDRLQIGPFCFHFDGHSLNRVANAAGGTIRSDHVFMRSGTLTILDDVVLTIPASRFVGIIGPSGAGKSSLLTTLSGLRAPEKGLVLVDGKDIYSGNEPQSFGFVPQEDIVHADLTVDQALRFSARLRLPAGTPPREIDKLLLQTMDQLGLRAHARKPINRLSGGQRKRVSVGVELLAKPAILFLDEPSSGLDPATEFQLMELLRDLADTGCTIVCTTHVMENAYLMDQLIVLCGGCLAFQGSSQAAREYFGVQKLTGLYDRLADRPAKEWQKAFVDRPASADEMPPPIGPSVRIAKPARRAFALPILLARQWTILSSDWRNFVLLISQPIIIAALVSWVSDDRALIMFFAYLATMWFGTSNAAQEIVKEIAIYRRERLVGVGAHSYLASKFIFLITLTAFQALLLYVTVMIGEGKRDGSVMLQLASLLGIAIAGVGIGAAISALSRSVMQAVMFVPLILIPQILFSGYTVASTDMSHKVLLVSRLTPTFCAQTVMDTSFLWQRELSGELISDHHQSYRNLDPNREFSTGDVYNKFHPAKRGLIGLLCWGIFTYFVAWFTLKKRERV</sequence>
<keyword evidence="5" id="KW-0067">ATP-binding</keyword>
<dbReference type="PANTHER" id="PTHR48041">
    <property type="entry name" value="ABC TRANSPORTER G FAMILY MEMBER 28"/>
    <property type="match status" value="1"/>
</dbReference>
<dbReference type="InterPro" id="IPR017871">
    <property type="entry name" value="ABC_transporter-like_CS"/>
</dbReference>
<evidence type="ECO:0000256" key="2">
    <source>
        <dbReference type="ARBA" id="ARBA00022448"/>
    </source>
</evidence>
<feature type="domain" description="FHA" evidence="9">
    <location>
        <begin position="134"/>
        <end position="184"/>
    </location>
</feature>
<dbReference type="EMBL" id="ABVL01000013">
    <property type="protein sequence ID" value="EDY18338.1"/>
    <property type="molecule type" value="Genomic_DNA"/>
</dbReference>
<proteinExistence type="predicted"/>
<dbReference type="InterPro" id="IPR027417">
    <property type="entry name" value="P-loop_NTPase"/>
</dbReference>
<evidence type="ECO:0000256" key="7">
    <source>
        <dbReference type="ARBA" id="ARBA00023136"/>
    </source>
</evidence>